<dbReference type="Proteomes" id="UP001062846">
    <property type="component" value="Chromosome 5"/>
</dbReference>
<dbReference type="EMBL" id="CM046392">
    <property type="protein sequence ID" value="KAI8556620.1"/>
    <property type="molecule type" value="Genomic_DNA"/>
</dbReference>
<name>A0ACC0NTM2_RHOML</name>
<gene>
    <name evidence="1" type="ORF">RHMOL_Rhmol05G0268400</name>
</gene>
<protein>
    <submittedName>
        <fullName evidence="1">Uncharacterized protein</fullName>
    </submittedName>
</protein>
<sequence length="131" mass="14194">MLSPCSTTLGFARWPRVGESAQPATVEAEVDANMVIQLLEDSISVVRHSLSSLICDCRYLMASFESAKISHGFGESNRSADVLAKAALDSSLDFISFYCSAGCCCLSIKITCFDWLSPFLISSFLTIQMGC</sequence>
<proteinExistence type="predicted"/>
<comment type="caution">
    <text evidence="1">The sequence shown here is derived from an EMBL/GenBank/DDBJ whole genome shotgun (WGS) entry which is preliminary data.</text>
</comment>
<accession>A0ACC0NTM2</accession>
<evidence type="ECO:0000313" key="2">
    <source>
        <dbReference type="Proteomes" id="UP001062846"/>
    </source>
</evidence>
<evidence type="ECO:0000313" key="1">
    <source>
        <dbReference type="EMBL" id="KAI8556620.1"/>
    </source>
</evidence>
<organism evidence="1 2">
    <name type="scientific">Rhododendron molle</name>
    <name type="common">Chinese azalea</name>
    <name type="synonym">Azalea mollis</name>
    <dbReference type="NCBI Taxonomy" id="49168"/>
    <lineage>
        <taxon>Eukaryota</taxon>
        <taxon>Viridiplantae</taxon>
        <taxon>Streptophyta</taxon>
        <taxon>Embryophyta</taxon>
        <taxon>Tracheophyta</taxon>
        <taxon>Spermatophyta</taxon>
        <taxon>Magnoliopsida</taxon>
        <taxon>eudicotyledons</taxon>
        <taxon>Gunneridae</taxon>
        <taxon>Pentapetalae</taxon>
        <taxon>asterids</taxon>
        <taxon>Ericales</taxon>
        <taxon>Ericaceae</taxon>
        <taxon>Ericoideae</taxon>
        <taxon>Rhodoreae</taxon>
        <taxon>Rhododendron</taxon>
    </lineage>
</organism>
<keyword evidence="2" id="KW-1185">Reference proteome</keyword>
<reference evidence="1" key="1">
    <citation type="submission" date="2022-02" db="EMBL/GenBank/DDBJ databases">
        <title>Plant Genome Project.</title>
        <authorList>
            <person name="Zhang R.-G."/>
        </authorList>
    </citation>
    <scope>NUCLEOTIDE SEQUENCE</scope>
    <source>
        <strain evidence="1">AT1</strain>
    </source>
</reference>